<dbReference type="PANTHER" id="PTHR36978">
    <property type="entry name" value="P-LOOP CONTAINING NUCLEOTIDE TRIPHOSPHATE HYDROLASE"/>
    <property type="match status" value="1"/>
</dbReference>
<dbReference type="EMBL" id="JACVDC010000122">
    <property type="protein sequence ID" value="MBC9798480.1"/>
    <property type="molecule type" value="Genomic_DNA"/>
</dbReference>
<evidence type="ECO:0000313" key="1">
    <source>
        <dbReference type="EMBL" id="MBC9798480.1"/>
    </source>
</evidence>
<dbReference type="Pfam" id="PF17784">
    <property type="entry name" value="Sulfotransfer_4"/>
    <property type="match status" value="1"/>
</dbReference>
<evidence type="ECO:0008006" key="3">
    <source>
        <dbReference type="Google" id="ProtNLM"/>
    </source>
</evidence>
<gene>
    <name evidence="1" type="ORF">IBL28_21110</name>
</gene>
<evidence type="ECO:0000313" key="2">
    <source>
        <dbReference type="Proteomes" id="UP000653730"/>
    </source>
</evidence>
<name>A0A926JVQ9_9FLAO</name>
<dbReference type="Proteomes" id="UP000653730">
    <property type="component" value="Unassembled WGS sequence"/>
</dbReference>
<protein>
    <recommendedName>
        <fullName evidence="3">Sulfotransferase family protein</fullName>
    </recommendedName>
</protein>
<keyword evidence="2" id="KW-1185">Reference proteome</keyword>
<reference evidence="1 2" key="1">
    <citation type="submission" date="2020-09" db="EMBL/GenBank/DDBJ databases">
        <title>Sinomicrobium weinanense sp. nov., a halophilic bacteria isolated from saline-alkali soil.</title>
        <authorList>
            <person name="Wu P."/>
            <person name="Ren H."/>
            <person name="Mei Y."/>
            <person name="Liang Y."/>
            <person name="Chen Z."/>
        </authorList>
    </citation>
    <scope>NUCLEOTIDE SEQUENCE [LARGE SCALE GENOMIC DNA]</scope>
    <source>
        <strain evidence="1 2">FJxs</strain>
    </source>
</reference>
<sequence length="230" mass="27093">MKKYFNYIKRKVIHPVQVKNKTKIFCIGRNKTGTTSLKAAFEDLGFIVGNQRTAEKLLGEYKAGNFEAIVDYCKSAQVFQDFPFSYPKTYECLDKAYPGSKFILSIRDTPEQWYNSVTKFHAKRFGNGKIPVKQDLVNAEYVWRGWMWECNRIMYKTPEDDLYNKDKLIKTYIDYNNSVKEYFRDRPQDLLVINLSENSAYQKFCDFLGVESKQVDFPWENKTSSIKSKQ</sequence>
<dbReference type="PANTHER" id="PTHR36978:SF4">
    <property type="entry name" value="P-LOOP CONTAINING NUCLEOSIDE TRIPHOSPHATE HYDROLASE PROTEIN"/>
    <property type="match status" value="1"/>
</dbReference>
<organism evidence="1 2">
    <name type="scientific">Sinomicrobium weinanense</name>
    <dbReference type="NCBI Taxonomy" id="2842200"/>
    <lineage>
        <taxon>Bacteria</taxon>
        <taxon>Pseudomonadati</taxon>
        <taxon>Bacteroidota</taxon>
        <taxon>Flavobacteriia</taxon>
        <taxon>Flavobacteriales</taxon>
        <taxon>Flavobacteriaceae</taxon>
        <taxon>Sinomicrobium</taxon>
    </lineage>
</organism>
<dbReference type="InterPro" id="IPR040632">
    <property type="entry name" value="Sulfotransfer_4"/>
</dbReference>
<proteinExistence type="predicted"/>
<dbReference type="SUPFAM" id="SSF52540">
    <property type="entry name" value="P-loop containing nucleoside triphosphate hydrolases"/>
    <property type="match status" value="1"/>
</dbReference>
<dbReference type="AlphaFoldDB" id="A0A926JVQ9"/>
<dbReference type="Gene3D" id="3.40.50.300">
    <property type="entry name" value="P-loop containing nucleotide triphosphate hydrolases"/>
    <property type="match status" value="1"/>
</dbReference>
<dbReference type="InterPro" id="IPR027417">
    <property type="entry name" value="P-loop_NTPase"/>
</dbReference>
<comment type="caution">
    <text evidence="1">The sequence shown here is derived from an EMBL/GenBank/DDBJ whole genome shotgun (WGS) entry which is preliminary data.</text>
</comment>
<accession>A0A926JVQ9</accession>
<dbReference type="RefSeq" id="WP_187967596.1">
    <property type="nucleotide sequence ID" value="NZ_JACVDC010000122.1"/>
</dbReference>